<dbReference type="EMBL" id="WIPF01000124">
    <property type="protein sequence ID" value="KAF3206373.1"/>
    <property type="molecule type" value="Genomic_DNA"/>
</dbReference>
<gene>
    <name evidence="2" type="ORF">TWF191_001453</name>
</gene>
<feature type="compositionally biased region" description="Basic and acidic residues" evidence="1">
    <location>
        <begin position="58"/>
        <end position="90"/>
    </location>
</feature>
<proteinExistence type="predicted"/>
<organism evidence="2 3">
    <name type="scientific">Orbilia oligospora</name>
    <name type="common">Nematode-trapping fungus</name>
    <name type="synonym">Arthrobotrys oligospora</name>
    <dbReference type="NCBI Taxonomy" id="2813651"/>
    <lineage>
        <taxon>Eukaryota</taxon>
        <taxon>Fungi</taxon>
        <taxon>Dikarya</taxon>
        <taxon>Ascomycota</taxon>
        <taxon>Pezizomycotina</taxon>
        <taxon>Orbiliomycetes</taxon>
        <taxon>Orbiliales</taxon>
        <taxon>Orbiliaceae</taxon>
        <taxon>Orbilia</taxon>
    </lineage>
</organism>
<sequence>MAPLDIDEGLPLDEDDNIDNGLHKKEHCYCDPCTELTGEDGRMIFGIYHNIMFLDKNTPPKDKDNSKGKDKDKDKCNRDSQSDHAFEGRNKGSWFEDEIDDEGDDDEDEDEEEDENDENEGGRP</sequence>
<dbReference type="AlphaFoldDB" id="A0A7C8QDM5"/>
<protein>
    <submittedName>
        <fullName evidence="2">Uncharacterized protein</fullName>
    </submittedName>
</protein>
<accession>A0A7C8QDM5</accession>
<feature type="compositionally biased region" description="Acidic residues" evidence="1">
    <location>
        <begin position="95"/>
        <end position="124"/>
    </location>
</feature>
<feature type="region of interest" description="Disordered" evidence="1">
    <location>
        <begin position="54"/>
        <end position="124"/>
    </location>
</feature>
<dbReference type="Proteomes" id="UP000483672">
    <property type="component" value="Unassembled WGS sequence"/>
</dbReference>
<reference evidence="2 3" key="1">
    <citation type="submission" date="2019-06" db="EMBL/GenBank/DDBJ databases">
        <authorList>
            <person name="Palmer J.M."/>
        </authorList>
    </citation>
    <scope>NUCLEOTIDE SEQUENCE [LARGE SCALE GENOMIC DNA]</scope>
    <source>
        <strain evidence="2 3">TWF191</strain>
    </source>
</reference>
<evidence type="ECO:0000313" key="2">
    <source>
        <dbReference type="EMBL" id="KAF3206373.1"/>
    </source>
</evidence>
<evidence type="ECO:0000313" key="3">
    <source>
        <dbReference type="Proteomes" id="UP000483672"/>
    </source>
</evidence>
<comment type="caution">
    <text evidence="2">The sequence shown here is derived from an EMBL/GenBank/DDBJ whole genome shotgun (WGS) entry which is preliminary data.</text>
</comment>
<evidence type="ECO:0000256" key="1">
    <source>
        <dbReference type="SAM" id="MobiDB-lite"/>
    </source>
</evidence>
<name>A0A7C8QDM5_ORBOL</name>